<keyword evidence="3" id="KW-0489">Methyltransferase</keyword>
<evidence type="ECO:0000256" key="8">
    <source>
        <dbReference type="ARBA" id="ARBA00048434"/>
    </source>
</evidence>
<dbReference type="STRING" id="1245769.A0A0C7N024"/>
<evidence type="ECO:0000259" key="12">
    <source>
        <dbReference type="PROSITE" id="PS51675"/>
    </source>
</evidence>
<dbReference type="PROSITE" id="PS51675">
    <property type="entry name" value="SAM_MT_TRM10"/>
    <property type="match status" value="1"/>
</dbReference>
<evidence type="ECO:0000256" key="5">
    <source>
        <dbReference type="ARBA" id="ARBA00022691"/>
    </source>
</evidence>
<dbReference type="GO" id="GO:0000049">
    <property type="term" value="F:tRNA binding"/>
    <property type="evidence" value="ECO:0007669"/>
    <property type="project" value="TreeGrafter"/>
</dbReference>
<feature type="domain" description="SAM-dependent MTase TRM10-type" evidence="12">
    <location>
        <begin position="97"/>
        <end position="286"/>
    </location>
</feature>
<evidence type="ECO:0000256" key="2">
    <source>
        <dbReference type="ARBA" id="ARBA00020451"/>
    </source>
</evidence>
<evidence type="ECO:0000256" key="11">
    <source>
        <dbReference type="SAM" id="MobiDB-lite"/>
    </source>
</evidence>
<comment type="catalytic activity">
    <reaction evidence="8">
        <text>guanosine(9) in tRNA + S-adenosyl-L-methionine = N(1)-methylguanosine(9) in tRNA + S-adenosyl-L-homocysteine + H(+)</text>
        <dbReference type="Rhea" id="RHEA:43156"/>
        <dbReference type="Rhea" id="RHEA-COMP:10367"/>
        <dbReference type="Rhea" id="RHEA-COMP:10368"/>
        <dbReference type="ChEBI" id="CHEBI:15378"/>
        <dbReference type="ChEBI" id="CHEBI:57856"/>
        <dbReference type="ChEBI" id="CHEBI:59789"/>
        <dbReference type="ChEBI" id="CHEBI:73542"/>
        <dbReference type="ChEBI" id="CHEBI:74269"/>
        <dbReference type="EC" id="2.1.1.221"/>
    </reaction>
</comment>
<dbReference type="GeneID" id="34686939"/>
<name>A0A0C7N024_9SACH</name>
<gene>
    <name evidence="13" type="ORF">LALA0_S08e02366g</name>
</gene>
<feature type="binding site" evidence="10">
    <location>
        <position position="193"/>
    </location>
    <ligand>
        <name>S-adenosyl-L-methionine</name>
        <dbReference type="ChEBI" id="CHEBI:59789"/>
    </ligand>
</feature>
<keyword evidence="4" id="KW-0808">Transferase</keyword>
<dbReference type="InterPro" id="IPR007356">
    <property type="entry name" value="tRNA_m1G_MeTrfase_euk"/>
</dbReference>
<evidence type="ECO:0000256" key="3">
    <source>
        <dbReference type="ARBA" id="ARBA00022603"/>
    </source>
</evidence>
<feature type="active site" description="Proton acceptor" evidence="9">
    <location>
        <position position="217"/>
    </location>
</feature>
<keyword evidence="5" id="KW-0949">S-adenosyl-L-methionine</keyword>
<dbReference type="InterPro" id="IPR016653">
    <property type="entry name" value="TRM10/TRM10A"/>
</dbReference>
<dbReference type="Proteomes" id="UP000054304">
    <property type="component" value="Unassembled WGS sequence"/>
</dbReference>
<evidence type="ECO:0000256" key="9">
    <source>
        <dbReference type="PIRSR" id="PIRSR016323-1"/>
    </source>
</evidence>
<dbReference type="CDD" id="cd18089">
    <property type="entry name" value="SPOUT_Trm10-like"/>
    <property type="match status" value="1"/>
</dbReference>
<dbReference type="InterPro" id="IPR038459">
    <property type="entry name" value="MT_TRM10-typ_sf"/>
</dbReference>
<dbReference type="PIRSF" id="PIRSF016323">
    <property type="entry name" value="tRNA_m1G_mtfrase_met"/>
    <property type="match status" value="1"/>
</dbReference>
<protein>
    <recommendedName>
        <fullName evidence="2">tRNA (guanine(9)-N1)-methyltransferase</fullName>
        <ecNumber evidence="1">2.1.1.221</ecNumber>
    </recommendedName>
    <alternativeName>
        <fullName evidence="7">tRNA methyltransferase 10</fullName>
    </alternativeName>
    <alternativeName>
        <fullName evidence="6">tRNA(m1G9)-methyltransferase</fullName>
    </alternativeName>
</protein>
<dbReference type="RefSeq" id="XP_022629651.1">
    <property type="nucleotide sequence ID" value="XM_022771030.1"/>
</dbReference>
<dbReference type="GO" id="GO:0052905">
    <property type="term" value="F:tRNA (guanosine(9)-N1)-methyltransferase activity"/>
    <property type="evidence" value="ECO:0007669"/>
    <property type="project" value="UniProtKB-EC"/>
</dbReference>
<dbReference type="GO" id="GO:0005634">
    <property type="term" value="C:nucleus"/>
    <property type="evidence" value="ECO:0007669"/>
    <property type="project" value="TreeGrafter"/>
</dbReference>
<reference evidence="13 14" key="1">
    <citation type="submission" date="2014-12" db="EMBL/GenBank/DDBJ databases">
        <authorList>
            <person name="Neuveglise Cecile"/>
        </authorList>
    </citation>
    <scope>NUCLEOTIDE SEQUENCE [LARGE SCALE GENOMIC DNA]</scope>
    <source>
        <strain evidence="13 14">CBS 12615</strain>
    </source>
</reference>
<accession>A0A0C7N024</accession>
<feature type="region of interest" description="Disordered" evidence="11">
    <location>
        <begin position="1"/>
        <end position="44"/>
    </location>
</feature>
<feature type="binding site" evidence="10">
    <location>
        <position position="225"/>
    </location>
    <ligand>
        <name>S-adenosyl-L-methionine</name>
        <dbReference type="ChEBI" id="CHEBI:59789"/>
    </ligand>
</feature>
<dbReference type="PANTHER" id="PTHR13563:SF13">
    <property type="entry name" value="TRNA METHYLTRANSFERASE 10 HOMOLOG A"/>
    <property type="match status" value="1"/>
</dbReference>
<evidence type="ECO:0000313" key="13">
    <source>
        <dbReference type="EMBL" id="CEP63434.1"/>
    </source>
</evidence>
<feature type="binding site" evidence="10">
    <location>
        <position position="239"/>
    </location>
    <ligand>
        <name>S-adenosyl-L-methionine</name>
        <dbReference type="ChEBI" id="CHEBI:59789"/>
    </ligand>
</feature>
<dbReference type="Gene3D" id="3.40.1280.30">
    <property type="match status" value="1"/>
</dbReference>
<dbReference type="PANTHER" id="PTHR13563">
    <property type="entry name" value="TRNA (GUANINE-9-) METHYLTRANSFERASE"/>
    <property type="match status" value="1"/>
</dbReference>
<feature type="compositionally biased region" description="Polar residues" evidence="11">
    <location>
        <begin position="12"/>
        <end position="21"/>
    </location>
</feature>
<evidence type="ECO:0000256" key="1">
    <source>
        <dbReference type="ARBA" id="ARBA00012797"/>
    </source>
</evidence>
<feature type="compositionally biased region" description="Basic and acidic residues" evidence="11">
    <location>
        <begin position="1"/>
        <end position="11"/>
    </location>
</feature>
<organism evidence="13 14">
    <name type="scientific">Lachancea lanzarotensis</name>
    <dbReference type="NCBI Taxonomy" id="1245769"/>
    <lineage>
        <taxon>Eukaryota</taxon>
        <taxon>Fungi</taxon>
        <taxon>Dikarya</taxon>
        <taxon>Ascomycota</taxon>
        <taxon>Saccharomycotina</taxon>
        <taxon>Saccharomycetes</taxon>
        <taxon>Saccharomycetales</taxon>
        <taxon>Saccharomycetaceae</taxon>
        <taxon>Lachancea</taxon>
    </lineage>
</organism>
<feature type="binding site" evidence="10">
    <location>
        <position position="213"/>
    </location>
    <ligand>
        <name>S-adenosyl-L-methionine</name>
        <dbReference type="ChEBI" id="CHEBI:59789"/>
    </ligand>
</feature>
<evidence type="ECO:0000256" key="6">
    <source>
        <dbReference type="ARBA" id="ARBA00031792"/>
    </source>
</evidence>
<dbReference type="InterPro" id="IPR028564">
    <property type="entry name" value="MT_TRM10-typ"/>
</dbReference>
<proteinExistence type="predicted"/>
<dbReference type="EC" id="2.1.1.221" evidence="1"/>
<evidence type="ECO:0000256" key="10">
    <source>
        <dbReference type="PIRSR" id="PIRSR016323-2"/>
    </source>
</evidence>
<dbReference type="EMBL" id="LN736367">
    <property type="protein sequence ID" value="CEP63434.1"/>
    <property type="molecule type" value="Genomic_DNA"/>
</dbReference>
<dbReference type="GO" id="GO:0002939">
    <property type="term" value="P:tRNA N1-guanine methylation"/>
    <property type="evidence" value="ECO:0007669"/>
    <property type="project" value="EnsemblFungi"/>
</dbReference>
<evidence type="ECO:0000256" key="4">
    <source>
        <dbReference type="ARBA" id="ARBA00022679"/>
    </source>
</evidence>
<keyword evidence="14" id="KW-1185">Reference proteome</keyword>
<dbReference type="OrthoDB" id="278300at2759"/>
<evidence type="ECO:0000313" key="14">
    <source>
        <dbReference type="Proteomes" id="UP000054304"/>
    </source>
</evidence>
<dbReference type="HOGENOM" id="CLU_034384_1_0_1"/>
<dbReference type="AlphaFoldDB" id="A0A0C7N024"/>
<sequence>MSSDTSDKNASDNESSQSLQGQEIAKKYTPHPLPPVPEGMSKSQWKKVWRRKRWEETKEEFSQKRREKKVRAKLSRRAKIQEYKDRGEEIPEELCRKPRKNTTQLDSGIKIVIDCAFDDLMNEKEVISLSNQITRAYSFNKRENHHAHVTVTSFDKRLKERFERDLKDSRFYDWKNFEFTGDSQLPVENTVYLTADTDETLESLEPGTTYIVGGIVDKNRHKLLCYNKARELGIPTRKLPLAQYINLTGREVLTSTHVIQLMLRYFDNRDWKEAFEAILPPRKLEEVAKSLEVGVEDSAADGTSKSTSENACDLEDSIDATSAIEAVVDVPKK</sequence>
<evidence type="ECO:0000256" key="7">
    <source>
        <dbReference type="ARBA" id="ARBA00032166"/>
    </source>
</evidence>